<proteinExistence type="predicted"/>
<accession>A0ABY6LVB5</accession>
<organism evidence="1 2">
    <name type="scientific">Cordylochernes scorpioides</name>
    <dbReference type="NCBI Taxonomy" id="51811"/>
    <lineage>
        <taxon>Eukaryota</taxon>
        <taxon>Metazoa</taxon>
        <taxon>Ecdysozoa</taxon>
        <taxon>Arthropoda</taxon>
        <taxon>Chelicerata</taxon>
        <taxon>Arachnida</taxon>
        <taxon>Pseudoscorpiones</taxon>
        <taxon>Cheliferoidea</taxon>
        <taxon>Chernetidae</taxon>
        <taxon>Cordylochernes</taxon>
    </lineage>
</organism>
<gene>
    <name evidence="1" type="ORF">LAZ67_23002412</name>
</gene>
<evidence type="ECO:0000313" key="2">
    <source>
        <dbReference type="Proteomes" id="UP001235939"/>
    </source>
</evidence>
<name>A0ABY6LVB5_9ARAC</name>
<keyword evidence="2" id="KW-1185">Reference proteome</keyword>
<reference evidence="1 2" key="1">
    <citation type="submission" date="2022-03" db="EMBL/GenBank/DDBJ databases">
        <title>A chromosomal length assembly of Cordylochernes scorpioides.</title>
        <authorList>
            <person name="Zeh D."/>
            <person name="Zeh J."/>
        </authorList>
    </citation>
    <scope>NUCLEOTIDE SEQUENCE [LARGE SCALE GENOMIC DNA]</scope>
    <source>
        <strain evidence="1">IN4F17</strain>
        <tissue evidence="1">Whole Body</tissue>
    </source>
</reference>
<dbReference type="EMBL" id="CP092885">
    <property type="protein sequence ID" value="UYV83743.1"/>
    <property type="molecule type" value="Genomic_DNA"/>
</dbReference>
<sequence length="139" mass="16023">MRHITSSPYNPQSLSERNIQNIFKKAKEDKSDSALLEQHSNPCKTTISRSFILITLKEKILRKDQIYYDEGTRPSPQLEPNAQVKVRDQLQDSHGQRYTGNIKCPDKILPMIQNVRRQRTPSAPSNSYLTELRQATSIL</sequence>
<evidence type="ECO:0000313" key="1">
    <source>
        <dbReference type="EMBL" id="UYV83743.1"/>
    </source>
</evidence>
<dbReference type="Proteomes" id="UP001235939">
    <property type="component" value="Chromosome 23"/>
</dbReference>
<protein>
    <submittedName>
        <fullName evidence="1">Uncharacterized protein</fullName>
    </submittedName>
</protein>